<sequence>MRVATYRWLLVLLRRVVTALLLGWVAALRRTILTGRGTAVRLRGSSGRRTVSWLIITHGDEDLLNDK</sequence>
<organism evidence="2 3">
    <name type="scientific">Aspergillus leporis</name>
    <dbReference type="NCBI Taxonomy" id="41062"/>
    <lineage>
        <taxon>Eukaryota</taxon>
        <taxon>Fungi</taxon>
        <taxon>Dikarya</taxon>
        <taxon>Ascomycota</taxon>
        <taxon>Pezizomycotina</taxon>
        <taxon>Eurotiomycetes</taxon>
        <taxon>Eurotiomycetidae</taxon>
        <taxon>Eurotiales</taxon>
        <taxon>Aspergillaceae</taxon>
        <taxon>Aspergillus</taxon>
        <taxon>Aspergillus subgen. Circumdati</taxon>
    </lineage>
</organism>
<evidence type="ECO:0000256" key="1">
    <source>
        <dbReference type="SAM" id="Phobius"/>
    </source>
</evidence>
<dbReference type="EMBL" id="ML732299">
    <property type="protein sequence ID" value="KAB8070548.1"/>
    <property type="molecule type" value="Genomic_DNA"/>
</dbReference>
<feature type="transmembrane region" description="Helical" evidence="1">
    <location>
        <begin position="6"/>
        <end position="27"/>
    </location>
</feature>
<name>A0A5N5WPV1_9EURO</name>
<reference evidence="2 3" key="1">
    <citation type="submission" date="2019-04" db="EMBL/GenBank/DDBJ databases">
        <title>Friends and foes A comparative genomics study of 23 Aspergillus species from section Flavi.</title>
        <authorList>
            <consortium name="DOE Joint Genome Institute"/>
            <person name="Kjaerbolling I."/>
            <person name="Vesth T."/>
            <person name="Frisvad J.C."/>
            <person name="Nybo J.L."/>
            <person name="Theobald S."/>
            <person name="Kildgaard S."/>
            <person name="Isbrandt T."/>
            <person name="Kuo A."/>
            <person name="Sato A."/>
            <person name="Lyhne E.K."/>
            <person name="Kogle M.E."/>
            <person name="Wiebenga A."/>
            <person name="Kun R.S."/>
            <person name="Lubbers R.J."/>
            <person name="Makela M.R."/>
            <person name="Barry K."/>
            <person name="Chovatia M."/>
            <person name="Clum A."/>
            <person name="Daum C."/>
            <person name="Haridas S."/>
            <person name="He G."/>
            <person name="LaButti K."/>
            <person name="Lipzen A."/>
            <person name="Mondo S."/>
            <person name="Riley R."/>
            <person name="Salamov A."/>
            <person name="Simmons B.A."/>
            <person name="Magnuson J.K."/>
            <person name="Henrissat B."/>
            <person name="Mortensen U.H."/>
            <person name="Larsen T.O."/>
            <person name="Devries R.P."/>
            <person name="Grigoriev I.V."/>
            <person name="Machida M."/>
            <person name="Baker S.E."/>
            <person name="Andersen M.R."/>
        </authorList>
    </citation>
    <scope>NUCLEOTIDE SEQUENCE [LARGE SCALE GENOMIC DNA]</scope>
    <source>
        <strain evidence="2 3">CBS 151.66</strain>
    </source>
</reference>
<keyword evidence="1" id="KW-0812">Transmembrane</keyword>
<evidence type="ECO:0000313" key="2">
    <source>
        <dbReference type="EMBL" id="KAB8070548.1"/>
    </source>
</evidence>
<dbReference type="Proteomes" id="UP000326565">
    <property type="component" value="Unassembled WGS sequence"/>
</dbReference>
<protein>
    <submittedName>
        <fullName evidence="2">Uncharacterized protein</fullName>
    </submittedName>
</protein>
<proteinExistence type="predicted"/>
<keyword evidence="3" id="KW-1185">Reference proteome</keyword>
<accession>A0A5N5WPV1</accession>
<gene>
    <name evidence="2" type="ORF">BDV29DRAFT_180767</name>
</gene>
<keyword evidence="1" id="KW-0472">Membrane</keyword>
<keyword evidence="1" id="KW-1133">Transmembrane helix</keyword>
<evidence type="ECO:0000313" key="3">
    <source>
        <dbReference type="Proteomes" id="UP000326565"/>
    </source>
</evidence>
<dbReference type="AlphaFoldDB" id="A0A5N5WPV1"/>